<dbReference type="Proteomes" id="UP000315289">
    <property type="component" value="Unassembled WGS sequence"/>
</dbReference>
<name>A0A557SUZ3_9ARCH</name>
<dbReference type="Pfam" id="PF05048">
    <property type="entry name" value="NosD"/>
    <property type="match status" value="1"/>
</dbReference>
<feature type="compositionally biased region" description="Polar residues" evidence="1">
    <location>
        <begin position="467"/>
        <end position="508"/>
    </location>
</feature>
<dbReference type="AlphaFoldDB" id="A0A557SUZ3"/>
<keyword evidence="4" id="KW-1185">Reference proteome</keyword>
<comment type="caution">
    <text evidence="3">The sequence shown here is derived from an EMBL/GenBank/DDBJ whole genome shotgun (WGS) entry which is preliminary data.</text>
</comment>
<proteinExistence type="predicted"/>
<feature type="compositionally biased region" description="Low complexity" evidence="1">
    <location>
        <begin position="117"/>
        <end position="149"/>
    </location>
</feature>
<evidence type="ECO:0000256" key="1">
    <source>
        <dbReference type="SAM" id="MobiDB-lite"/>
    </source>
</evidence>
<feature type="non-terminal residue" evidence="3">
    <location>
        <position position="588"/>
    </location>
</feature>
<dbReference type="NCBIfam" id="TIGR03804">
    <property type="entry name" value="para_beta_helix"/>
    <property type="match status" value="1"/>
</dbReference>
<dbReference type="InterPro" id="IPR022441">
    <property type="entry name" value="Para_beta_helix_rpt-2"/>
</dbReference>
<dbReference type="InterPro" id="IPR011050">
    <property type="entry name" value="Pectin_lyase_fold/virulence"/>
</dbReference>
<sequence length="588" mass="59649">MTNKKISVIPVIFLVLLLTFNTSTILSNNGVAAQSYDNKPLGSLRGVICSENKNPEPPQDGPNKLANPDDDSSKSAGSKGSESSDAKHSGKIGKVITPTPTLVNPNKLANPDDDSSKSAGSKGSAGSSADGTGTDDSSKSAGSKGSAGSDAKHSGKIGKVITPTPTLVSPNKLANPDDDSSKTGNSVINEICFDTEESNEIDKPITENNLENRESGITSISCGQLIEQSVIITSNLDCKTDGLLVGGNDIIIDLNGFTVTGPSQDSSKIGIMLTDTKNVTVQGPGTISDFQAGILTTDGKDNTISAIDFSENHVGVLVTSSSNSTIKDNRLTNNSMGIVTYSSSNSSIDTNLLKSNDLAGTALVDSDNNDIYLNTVQDSLNGIFVDGQSNNNNATFNNLVQNNEIGINNANGSPVNINNNEYDYNTCNVSIPDGLCYGGHLPILNTNASKVESIDQTEIESPIQKDGASSDQKQIGSDNESSDKQNSIGGVFNDISSGNNVALQSQDNSGSISAGQGSSDSSGSGDGSSDSSGSGDGSSDSSGSGDGSSDSSGSGTTGSAGSGTTGSAGSGTIGNTGSRGPGTRGTVS</sequence>
<dbReference type="InterPro" id="IPR006626">
    <property type="entry name" value="PbH1"/>
</dbReference>
<dbReference type="InterPro" id="IPR007742">
    <property type="entry name" value="NosD_dom"/>
</dbReference>
<dbReference type="SMART" id="SM00710">
    <property type="entry name" value="PbH1"/>
    <property type="match status" value="3"/>
</dbReference>
<feature type="region of interest" description="Disordered" evidence="1">
    <location>
        <begin position="455"/>
        <end position="588"/>
    </location>
</feature>
<reference evidence="3 4" key="1">
    <citation type="journal article" date="2019" name="Front. Microbiol.">
        <title>Ammonia Oxidation by the Arctic Terrestrial Thaumarchaeote Candidatus Nitrosocosmicus arcticus Is Stimulated by Increasing Temperatures.</title>
        <authorList>
            <person name="Alves R.J.E."/>
            <person name="Kerou M."/>
            <person name="Zappe A."/>
            <person name="Bittner R."/>
            <person name="Abby S.S."/>
            <person name="Schmidt H.A."/>
            <person name="Pfeifer K."/>
            <person name="Schleper C."/>
        </authorList>
    </citation>
    <scope>NUCLEOTIDE SEQUENCE [LARGE SCALE GENOMIC DNA]</scope>
    <source>
        <strain evidence="3 4">Kfb</strain>
    </source>
</reference>
<feature type="region of interest" description="Disordered" evidence="1">
    <location>
        <begin position="47"/>
        <end position="185"/>
    </location>
</feature>
<organism evidence="3 4">
    <name type="scientific">Candidatus Nitrosocosmicus arcticus</name>
    <dbReference type="NCBI Taxonomy" id="2035267"/>
    <lineage>
        <taxon>Archaea</taxon>
        <taxon>Nitrososphaerota</taxon>
        <taxon>Nitrososphaeria</taxon>
        <taxon>Nitrososphaerales</taxon>
        <taxon>Nitrososphaeraceae</taxon>
        <taxon>Candidatus Nitrosocosmicus</taxon>
    </lineage>
</organism>
<dbReference type="Gene3D" id="2.160.20.10">
    <property type="entry name" value="Single-stranded right-handed beta-helix, Pectin lyase-like"/>
    <property type="match status" value="1"/>
</dbReference>
<dbReference type="RefSeq" id="WP_144731691.1">
    <property type="nucleotide sequence ID" value="NZ_ML675584.1"/>
</dbReference>
<feature type="compositionally biased region" description="Gly residues" evidence="1">
    <location>
        <begin position="555"/>
        <end position="588"/>
    </location>
</feature>
<dbReference type="OrthoDB" id="385815at2157"/>
<evidence type="ECO:0000259" key="2">
    <source>
        <dbReference type="Pfam" id="PF05048"/>
    </source>
</evidence>
<dbReference type="SUPFAM" id="SSF51126">
    <property type="entry name" value="Pectin lyase-like"/>
    <property type="match status" value="1"/>
</dbReference>
<accession>A0A557SUZ3</accession>
<evidence type="ECO:0000313" key="4">
    <source>
        <dbReference type="Proteomes" id="UP000315289"/>
    </source>
</evidence>
<dbReference type="InterPro" id="IPR012334">
    <property type="entry name" value="Pectin_lyas_fold"/>
</dbReference>
<dbReference type="EMBL" id="VOAH01000008">
    <property type="protein sequence ID" value="TVP40423.1"/>
    <property type="molecule type" value="Genomic_DNA"/>
</dbReference>
<feature type="domain" description="Periplasmic copper-binding protein NosD beta helix" evidence="2">
    <location>
        <begin position="261"/>
        <end position="431"/>
    </location>
</feature>
<protein>
    <recommendedName>
        <fullName evidence="2">Periplasmic copper-binding protein NosD beta helix domain-containing protein</fullName>
    </recommendedName>
</protein>
<feature type="compositionally biased region" description="Low complexity" evidence="1">
    <location>
        <begin position="509"/>
        <end position="554"/>
    </location>
</feature>
<evidence type="ECO:0000313" key="3">
    <source>
        <dbReference type="EMBL" id="TVP40423.1"/>
    </source>
</evidence>
<gene>
    <name evidence="3" type="ORF">NARC_80153</name>
</gene>